<dbReference type="EMBL" id="VWSF01000003">
    <property type="protein sequence ID" value="KAA5548443.1"/>
    <property type="molecule type" value="Genomic_DNA"/>
</dbReference>
<dbReference type="InterPro" id="IPR037026">
    <property type="entry name" value="Vgr_OB-fold_dom_sf"/>
</dbReference>
<dbReference type="Pfam" id="PF04717">
    <property type="entry name" value="Phage_base_V"/>
    <property type="match status" value="1"/>
</dbReference>
<evidence type="ECO:0000313" key="3">
    <source>
        <dbReference type="Proteomes" id="UP000323426"/>
    </source>
</evidence>
<evidence type="ECO:0000313" key="2">
    <source>
        <dbReference type="EMBL" id="KAA5548443.1"/>
    </source>
</evidence>
<dbReference type="SUPFAM" id="SSF69279">
    <property type="entry name" value="Phage tail proteins"/>
    <property type="match status" value="1"/>
</dbReference>
<sequence length="580" mass="63282">MNNSRTIPTAASPDVCTIKLLTDGTPISETYQIVSVVVSKEVNRIPTATITLLDGEPAAETFTISDKADFIPGKQIEIKAGYRAHDDNIFKGVVTKHSLKIRRNTSLLVIECKDKAVKMTLQPQSQYYRGQKDSQILEAIINRHGLAKEVEPITQEQKQLVQYNTTDWDFLVSRAELNSMLVLVDNGKVFVKKPDLKQQPVLVLQYGATLMELDAEIDTRLQFTSVEAKAWNPATQKIAGSKAQEPALNLNGNISPANLAKVFNTNQVTLKHSGQVNPTELTNWATAKLLKQRLAKIRGRLKCQGTHVVKPGNLIQVNGIGNRFRGVAFVSGVRHQIANGNWETDMQLGVQPEWFAHTLPIQNPELPFAGINGLQIGVVTQIEADPEGENRIKIRLPVISEDDEGVWARLATLDAGNKRGTFFRPEVNDEVVVGFLQTDPSQAIILGMCHSSALPTPVTAEKKNNEKGYVSRSGMSLIFNDEQKSVTLQTPNGNKIIVTETDKATKLEDQHGNKITMNQDGITLDSIKDITLKAAGNVKVEGMNIAATAQIGFKAEGGGGTELSAASGLAKVKGGMVMIN</sequence>
<proteinExistence type="predicted"/>
<dbReference type="AlphaFoldDB" id="A0A5M6DLW7"/>
<protein>
    <submittedName>
        <fullName evidence="2">Type VI secretion system tip protein VgrG</fullName>
    </submittedName>
</protein>
<dbReference type="InterPro" id="IPR006533">
    <property type="entry name" value="T6SS_Vgr_RhsGE"/>
</dbReference>
<dbReference type="Proteomes" id="UP000323426">
    <property type="component" value="Unassembled WGS sequence"/>
</dbReference>
<dbReference type="InterPro" id="IPR006531">
    <property type="entry name" value="Gp5/Vgr_OB"/>
</dbReference>
<accession>A0A5M6DLW7</accession>
<keyword evidence="3" id="KW-1185">Reference proteome</keyword>
<organism evidence="2 3">
    <name type="scientific">Adhaeribacter rhizoryzae</name>
    <dbReference type="NCBI Taxonomy" id="2607907"/>
    <lineage>
        <taxon>Bacteria</taxon>
        <taxon>Pseudomonadati</taxon>
        <taxon>Bacteroidota</taxon>
        <taxon>Cytophagia</taxon>
        <taxon>Cytophagales</taxon>
        <taxon>Hymenobacteraceae</taxon>
        <taxon>Adhaeribacter</taxon>
    </lineage>
</organism>
<name>A0A5M6DLW7_9BACT</name>
<feature type="domain" description="Gp5/Type VI secretion system Vgr protein OB-fold" evidence="1">
    <location>
        <begin position="375"/>
        <end position="449"/>
    </location>
</feature>
<comment type="caution">
    <text evidence="2">The sequence shown here is derived from an EMBL/GenBank/DDBJ whole genome shotgun (WGS) entry which is preliminary data.</text>
</comment>
<dbReference type="Gene3D" id="2.40.50.230">
    <property type="entry name" value="Gp5 N-terminal domain"/>
    <property type="match status" value="1"/>
</dbReference>
<gene>
    <name evidence="2" type="primary">vgrG</name>
    <name evidence="2" type="ORF">F0145_06875</name>
</gene>
<evidence type="ECO:0000259" key="1">
    <source>
        <dbReference type="Pfam" id="PF04717"/>
    </source>
</evidence>
<dbReference type="RefSeq" id="WP_150087574.1">
    <property type="nucleotide sequence ID" value="NZ_VWSF01000003.1"/>
</dbReference>
<dbReference type="NCBIfam" id="TIGR01646">
    <property type="entry name" value="vgr_GE"/>
    <property type="match status" value="1"/>
</dbReference>
<reference evidence="2 3" key="1">
    <citation type="submission" date="2019-09" db="EMBL/GenBank/DDBJ databases">
        <title>Genome sequence and assembly of Adhaeribacter sp.</title>
        <authorList>
            <person name="Chhetri G."/>
        </authorList>
    </citation>
    <scope>NUCLEOTIDE SEQUENCE [LARGE SCALE GENOMIC DNA]</scope>
    <source>
        <strain evidence="2 3">DK36</strain>
    </source>
</reference>
<dbReference type="SUPFAM" id="SSF69255">
    <property type="entry name" value="gp5 N-terminal domain-like"/>
    <property type="match status" value="1"/>
</dbReference>